<accession>A0ABV6RCH3</accession>
<gene>
    <name evidence="1" type="ORF">ACFFF6_12050</name>
</gene>
<name>A0ABV6RCH3_9MICO</name>
<sequence length="432" mass="47876">MAPRLLSARAQWDWAASYGHDGNAWVEILEGREDDFIRLSSSFDPRTYLGRGTVLQRDIRSMPIAAASDAMASYMSEASPFSPNGAWGSKTSLNTSAYGTQPIHMYVVDSTHPRAVSQIWNATAIETPPLEVETYMRGPVPMADWMVPAQNGDRGLAIYDTGTGIMRELFMAQKNSSGQWTGGGGYSVAQPGLRNLAADNYALQQRRGLSNVAGMHNSLGFIGIGEALRGEITHALCFTASALRMRRDDGPTPLEGSPLISWPSRGSDGKLENYLPGGPQHAQGKVWNGGTITPTHGQWGRLKAEVDPDHNPRTGKPYPRFLRMIIRAAKTYGLVATDTNLWCHAFNAEQGRVWKHVYGMDPWATGGIIEQLYRDRYGNSEMAIHEFPWHMTEWAPIDWGRPSPDMNLRPGQIAPWFRDRPRPGWARAPDRG</sequence>
<evidence type="ECO:0000313" key="1">
    <source>
        <dbReference type="EMBL" id="MFC0674690.1"/>
    </source>
</evidence>
<proteinExistence type="predicted"/>
<protein>
    <submittedName>
        <fullName evidence="1">Uncharacterized protein</fullName>
    </submittedName>
</protein>
<dbReference type="RefSeq" id="WP_376981018.1">
    <property type="nucleotide sequence ID" value="NZ_JBHLSV010000014.1"/>
</dbReference>
<keyword evidence="2" id="KW-1185">Reference proteome</keyword>
<reference evidence="1 2" key="1">
    <citation type="submission" date="2024-09" db="EMBL/GenBank/DDBJ databases">
        <authorList>
            <person name="Sun Q."/>
            <person name="Mori K."/>
        </authorList>
    </citation>
    <scope>NUCLEOTIDE SEQUENCE [LARGE SCALE GENOMIC DNA]</scope>
    <source>
        <strain evidence="1 2">CICC 10874</strain>
    </source>
</reference>
<dbReference type="Proteomes" id="UP001589793">
    <property type="component" value="Unassembled WGS sequence"/>
</dbReference>
<dbReference type="EMBL" id="JBHLSV010000014">
    <property type="protein sequence ID" value="MFC0674690.1"/>
    <property type="molecule type" value="Genomic_DNA"/>
</dbReference>
<evidence type="ECO:0000313" key="2">
    <source>
        <dbReference type="Proteomes" id="UP001589793"/>
    </source>
</evidence>
<organism evidence="1 2">
    <name type="scientific">Brachybacterium hainanense</name>
    <dbReference type="NCBI Taxonomy" id="1541174"/>
    <lineage>
        <taxon>Bacteria</taxon>
        <taxon>Bacillati</taxon>
        <taxon>Actinomycetota</taxon>
        <taxon>Actinomycetes</taxon>
        <taxon>Micrococcales</taxon>
        <taxon>Dermabacteraceae</taxon>
        <taxon>Brachybacterium</taxon>
    </lineage>
</organism>
<comment type="caution">
    <text evidence="1">The sequence shown here is derived from an EMBL/GenBank/DDBJ whole genome shotgun (WGS) entry which is preliminary data.</text>
</comment>